<dbReference type="Gene3D" id="3.40.50.720">
    <property type="entry name" value="NAD(P)-binding Rossmann-like Domain"/>
    <property type="match status" value="1"/>
</dbReference>
<dbReference type="AlphaFoldDB" id="A0A3Q0J4Y8"/>
<accession>A0A3Q0J4Y8</accession>
<evidence type="ECO:0000313" key="6">
    <source>
        <dbReference type="Proteomes" id="UP000079169"/>
    </source>
</evidence>
<protein>
    <recommendedName>
        <fullName evidence="4">carbonyl reductase (NADPH)</fullName>
        <ecNumber evidence="4">1.1.1.184</ecNumber>
    </recommendedName>
</protein>
<dbReference type="InterPro" id="IPR002347">
    <property type="entry name" value="SDR_fam"/>
</dbReference>
<keyword evidence="3" id="KW-0560">Oxidoreductase</keyword>
<gene>
    <name evidence="7 8 9" type="primary">LOC103512831</name>
</gene>
<dbReference type="InterPro" id="IPR045313">
    <property type="entry name" value="CBR1-like"/>
</dbReference>
<dbReference type="PRINTS" id="PR00080">
    <property type="entry name" value="SDRFAMILY"/>
</dbReference>
<evidence type="ECO:0000313" key="9">
    <source>
        <dbReference type="RefSeq" id="XP_026682001.1"/>
    </source>
</evidence>
<dbReference type="CDD" id="cd05324">
    <property type="entry name" value="carb_red_PTCR-like_SDR_c"/>
    <property type="match status" value="1"/>
</dbReference>
<dbReference type="GO" id="GO:0004090">
    <property type="term" value="F:carbonyl reductase (NADPH) activity"/>
    <property type="evidence" value="ECO:0007669"/>
    <property type="project" value="UniProtKB-EC"/>
</dbReference>
<evidence type="ECO:0000256" key="5">
    <source>
        <dbReference type="RuleBase" id="RU000363"/>
    </source>
</evidence>
<evidence type="ECO:0000256" key="3">
    <source>
        <dbReference type="ARBA" id="ARBA00023002"/>
    </source>
</evidence>
<dbReference type="RefSeq" id="XP_026682001.1">
    <property type="nucleotide sequence ID" value="XM_026826200.1"/>
</dbReference>
<dbReference type="PRINTS" id="PR00081">
    <property type="entry name" value="GDHRDH"/>
</dbReference>
<keyword evidence="6" id="KW-1185">Reference proteome</keyword>
<dbReference type="OrthoDB" id="7289984at2759"/>
<dbReference type="PANTHER" id="PTHR43963">
    <property type="entry name" value="CARBONYL REDUCTASE 1-RELATED"/>
    <property type="match status" value="1"/>
</dbReference>
<dbReference type="Pfam" id="PF00106">
    <property type="entry name" value="adh_short"/>
    <property type="match status" value="1"/>
</dbReference>
<evidence type="ECO:0000256" key="2">
    <source>
        <dbReference type="ARBA" id="ARBA00022857"/>
    </source>
</evidence>
<evidence type="ECO:0000256" key="1">
    <source>
        <dbReference type="ARBA" id="ARBA00006484"/>
    </source>
</evidence>
<dbReference type="Proteomes" id="UP000079169">
    <property type="component" value="Unplaced"/>
</dbReference>
<name>A0A3Q0J4Y8_DIACI</name>
<dbReference type="STRING" id="121845.A0A3Q0J4Y8"/>
<dbReference type="PaxDb" id="121845-A0A3Q0J4Y8"/>
<proteinExistence type="inferred from homology"/>
<organism evidence="6 7">
    <name type="scientific">Diaphorina citri</name>
    <name type="common">Asian citrus psyllid</name>
    <dbReference type="NCBI Taxonomy" id="121845"/>
    <lineage>
        <taxon>Eukaryota</taxon>
        <taxon>Metazoa</taxon>
        <taxon>Ecdysozoa</taxon>
        <taxon>Arthropoda</taxon>
        <taxon>Hexapoda</taxon>
        <taxon>Insecta</taxon>
        <taxon>Pterygota</taxon>
        <taxon>Neoptera</taxon>
        <taxon>Paraneoptera</taxon>
        <taxon>Hemiptera</taxon>
        <taxon>Sternorrhyncha</taxon>
        <taxon>Psylloidea</taxon>
        <taxon>Psyllidae</taxon>
        <taxon>Diaphorininae</taxon>
        <taxon>Diaphorina</taxon>
    </lineage>
</organism>
<evidence type="ECO:0000313" key="7">
    <source>
        <dbReference type="RefSeq" id="XP_026681998.1"/>
    </source>
</evidence>
<dbReference type="KEGG" id="dci:103512831"/>
<comment type="similarity">
    <text evidence="1 5">Belongs to the short-chain dehydrogenases/reductases (SDR) family.</text>
</comment>
<sequence length="294" mass="32283">MASDHVAVVTGANKGIGYGIVKGLIQQFDGIIYLTARDASRGQEALEKLQKMEKCKNPEKLRFHQLDILDKNSIKALHDHLEAEHGGVDVLVNNAAIAFKVNSSEPFGSQALHTMRTNYFALIDVCDILFPLLRSHGRVVNVSSSCGHLCHVTSEALKKKLLHEIKSVEELSALMNEFVELAQDGSHTKGGWPNSAYAATKLGVTKLSFLQHALLSQDAIREDLVVNCVHPGYVNTDMSSGKGPLTIDQGARSSIYCALLPPNVQEPRGQFVWDDCQIIDWGAEKRPPVLSNKY</sequence>
<dbReference type="RefSeq" id="XP_026682000.1">
    <property type="nucleotide sequence ID" value="XM_026826199.1"/>
</dbReference>
<dbReference type="GeneID" id="103512831"/>
<dbReference type="InterPro" id="IPR036291">
    <property type="entry name" value="NAD(P)-bd_dom_sf"/>
</dbReference>
<reference evidence="7 8" key="1">
    <citation type="submission" date="2025-04" db="UniProtKB">
        <authorList>
            <consortium name="RefSeq"/>
        </authorList>
    </citation>
    <scope>IDENTIFICATION</scope>
</reference>
<evidence type="ECO:0000256" key="4">
    <source>
        <dbReference type="ARBA" id="ARBA00026118"/>
    </source>
</evidence>
<dbReference type="RefSeq" id="XP_026681998.1">
    <property type="nucleotide sequence ID" value="XM_026826197.1"/>
</dbReference>
<dbReference type="EC" id="1.1.1.184" evidence="4"/>
<dbReference type="SUPFAM" id="SSF51735">
    <property type="entry name" value="NAD(P)-binding Rossmann-fold domains"/>
    <property type="match status" value="1"/>
</dbReference>
<dbReference type="PANTHER" id="PTHR43963:SF4">
    <property type="entry name" value="CARBONYL REDUCTASE (NADPH)"/>
    <property type="match status" value="1"/>
</dbReference>
<keyword evidence="2" id="KW-0521">NADP</keyword>
<evidence type="ECO:0000313" key="8">
    <source>
        <dbReference type="RefSeq" id="XP_026682000.1"/>
    </source>
</evidence>